<dbReference type="OrthoDB" id="6107348at2"/>
<keyword evidence="3" id="KW-1185">Reference proteome</keyword>
<dbReference type="RefSeq" id="WP_091908875.1">
    <property type="nucleotide sequence ID" value="NZ_FNLO01000007.1"/>
</dbReference>
<proteinExistence type="predicted"/>
<evidence type="ECO:0000313" key="2">
    <source>
        <dbReference type="EMBL" id="SDV49160.1"/>
    </source>
</evidence>
<feature type="transmembrane region" description="Helical" evidence="1">
    <location>
        <begin position="102"/>
        <end position="120"/>
    </location>
</feature>
<keyword evidence="1" id="KW-0812">Transmembrane</keyword>
<dbReference type="Proteomes" id="UP000243719">
    <property type="component" value="Unassembled WGS sequence"/>
</dbReference>
<evidence type="ECO:0000313" key="3">
    <source>
        <dbReference type="Proteomes" id="UP000243719"/>
    </source>
</evidence>
<feature type="transmembrane region" description="Helical" evidence="1">
    <location>
        <begin position="68"/>
        <end position="90"/>
    </location>
</feature>
<protein>
    <submittedName>
        <fullName evidence="2">Uncharacterized protein</fullName>
    </submittedName>
</protein>
<dbReference type="AlphaFoldDB" id="A0A1H2PQP0"/>
<feature type="transmembrane region" description="Helical" evidence="1">
    <location>
        <begin position="37"/>
        <end position="56"/>
    </location>
</feature>
<gene>
    <name evidence="2" type="ORF">SAMN05216551_107115</name>
</gene>
<name>A0A1H2PQP0_9BURK</name>
<keyword evidence="1" id="KW-0472">Membrane</keyword>
<accession>A0A1H2PQP0</accession>
<feature type="transmembrane region" description="Helical" evidence="1">
    <location>
        <begin position="12"/>
        <end position="31"/>
    </location>
</feature>
<reference evidence="3" key="1">
    <citation type="submission" date="2016-09" db="EMBL/GenBank/DDBJ databases">
        <authorList>
            <person name="Varghese N."/>
            <person name="Submissions S."/>
        </authorList>
    </citation>
    <scope>NUCLEOTIDE SEQUENCE [LARGE SCALE GENOMIC DNA]</scope>
    <source>
        <strain evidence="3">JS23</strain>
    </source>
</reference>
<dbReference type="STRING" id="1770053.SAMN05216551_107115"/>
<keyword evidence="1" id="KW-1133">Transmembrane helix</keyword>
<sequence>MNRYRREMTIAMVAYVVCLAISVTLLLSSAVDSQLARVAVALLPMVPGIGVCWVVVRRMRRIDELQRRIELESLSIAFAGTALVTFSYGFLENVGFPRLSLFVVWPLMGALWIVASVLCSRRYR</sequence>
<dbReference type="EMBL" id="FNLO01000007">
    <property type="protein sequence ID" value="SDV49160.1"/>
    <property type="molecule type" value="Genomic_DNA"/>
</dbReference>
<evidence type="ECO:0000256" key="1">
    <source>
        <dbReference type="SAM" id="Phobius"/>
    </source>
</evidence>
<organism evidence="2 3">
    <name type="scientific">Chitinasiproducens palmae</name>
    <dbReference type="NCBI Taxonomy" id="1770053"/>
    <lineage>
        <taxon>Bacteria</taxon>
        <taxon>Pseudomonadati</taxon>
        <taxon>Pseudomonadota</taxon>
        <taxon>Betaproteobacteria</taxon>
        <taxon>Burkholderiales</taxon>
        <taxon>Burkholderiaceae</taxon>
        <taxon>Chitinasiproducens</taxon>
    </lineage>
</organism>